<evidence type="ECO:0000256" key="1">
    <source>
        <dbReference type="SAM" id="MobiDB-lite"/>
    </source>
</evidence>
<name>A0AAD8H726_9APIA</name>
<dbReference type="PANTHER" id="PTHR34835">
    <property type="entry name" value="OS07G0283600 PROTEIN-RELATED"/>
    <property type="match status" value="1"/>
</dbReference>
<organism evidence="2 3">
    <name type="scientific">Heracleum sosnowskyi</name>
    <dbReference type="NCBI Taxonomy" id="360622"/>
    <lineage>
        <taxon>Eukaryota</taxon>
        <taxon>Viridiplantae</taxon>
        <taxon>Streptophyta</taxon>
        <taxon>Embryophyta</taxon>
        <taxon>Tracheophyta</taxon>
        <taxon>Spermatophyta</taxon>
        <taxon>Magnoliopsida</taxon>
        <taxon>eudicotyledons</taxon>
        <taxon>Gunneridae</taxon>
        <taxon>Pentapetalae</taxon>
        <taxon>asterids</taxon>
        <taxon>campanulids</taxon>
        <taxon>Apiales</taxon>
        <taxon>Apiaceae</taxon>
        <taxon>Apioideae</taxon>
        <taxon>apioid superclade</taxon>
        <taxon>Tordylieae</taxon>
        <taxon>Tordyliinae</taxon>
        <taxon>Heracleum</taxon>
    </lineage>
</organism>
<gene>
    <name evidence="2" type="ORF">POM88_045490</name>
</gene>
<reference evidence="2" key="2">
    <citation type="submission" date="2023-05" db="EMBL/GenBank/DDBJ databases">
        <authorList>
            <person name="Schelkunov M.I."/>
        </authorList>
    </citation>
    <scope>NUCLEOTIDE SEQUENCE</scope>
    <source>
        <strain evidence="2">Hsosn_3</strain>
        <tissue evidence="2">Leaf</tissue>
    </source>
</reference>
<dbReference type="PANTHER" id="PTHR34835:SF90">
    <property type="entry name" value="AMINOTRANSFERASE-LIKE PLANT MOBILE DOMAIN-CONTAINING PROTEIN"/>
    <property type="match status" value="1"/>
</dbReference>
<dbReference type="AlphaFoldDB" id="A0AAD8H726"/>
<evidence type="ECO:0000313" key="2">
    <source>
        <dbReference type="EMBL" id="KAK1361016.1"/>
    </source>
</evidence>
<dbReference type="Proteomes" id="UP001237642">
    <property type="component" value="Unassembled WGS sequence"/>
</dbReference>
<reference evidence="2" key="1">
    <citation type="submission" date="2023-02" db="EMBL/GenBank/DDBJ databases">
        <title>Genome of toxic invasive species Heracleum sosnowskyi carries increased number of genes despite the absence of recent whole-genome duplications.</title>
        <authorList>
            <person name="Schelkunov M."/>
            <person name="Shtratnikova V."/>
            <person name="Makarenko M."/>
            <person name="Klepikova A."/>
            <person name="Omelchenko D."/>
            <person name="Novikova G."/>
            <person name="Obukhova E."/>
            <person name="Bogdanov V."/>
            <person name="Penin A."/>
            <person name="Logacheva M."/>
        </authorList>
    </citation>
    <scope>NUCLEOTIDE SEQUENCE</scope>
    <source>
        <strain evidence="2">Hsosn_3</strain>
        <tissue evidence="2">Leaf</tissue>
    </source>
</reference>
<feature type="region of interest" description="Disordered" evidence="1">
    <location>
        <begin position="207"/>
        <end position="234"/>
    </location>
</feature>
<dbReference type="EMBL" id="JAUIZM010000010">
    <property type="protein sequence ID" value="KAK1361016.1"/>
    <property type="molecule type" value="Genomic_DNA"/>
</dbReference>
<comment type="caution">
    <text evidence="2">The sequence shown here is derived from an EMBL/GenBank/DDBJ whole genome shotgun (WGS) entry which is preliminary data.</text>
</comment>
<accession>A0AAD8H726</accession>
<sequence length="309" mass="35519">MVTGLSEQQIQWVRRTGFGPILDFRLEKIPHKLTFNVLEAFDEDTCSLKLHSESITITNEDVYNVLGLPIGNQILIETTTDEVLKRQNLWKDQFGKTNFTTAAMIEKKKKQSDEADELFKLNFLMVLCNVLIERQTGSYVHREILSFNIQLDEWPIIFLIIFYVNRVTIKDLELVERQISAFKGWTVELLKKRQNSEQFGNGLVIEQRPSQTGEVGNEEHKSNHKVGGQDGNEAEETNIEDSRMRNGEHAHEAEDWFDILSMKAAMLMDAVEQYGSQLQIAKDEHPNDNDIVEIEGKIANVIKKLNAKK</sequence>
<protein>
    <submittedName>
        <fullName evidence="2">Uncharacterized protein</fullName>
    </submittedName>
</protein>
<evidence type="ECO:0000313" key="3">
    <source>
        <dbReference type="Proteomes" id="UP001237642"/>
    </source>
</evidence>
<keyword evidence="3" id="KW-1185">Reference proteome</keyword>
<proteinExistence type="predicted"/>